<dbReference type="InterPro" id="IPR019734">
    <property type="entry name" value="TPR_rpt"/>
</dbReference>
<dbReference type="RefSeq" id="XP_029652432.1">
    <property type="nucleotide sequence ID" value="XM_029796572.2"/>
</dbReference>
<gene>
    <name evidence="13" type="primary">LOC115225656</name>
</gene>
<proteinExistence type="inferred from homology"/>
<evidence type="ECO:0000256" key="4">
    <source>
        <dbReference type="ARBA" id="ARBA00022475"/>
    </source>
</evidence>
<comment type="subcellular location">
    <subcellularLocation>
        <location evidence="1">Cell membrane</location>
    </subcellularLocation>
    <subcellularLocation>
        <location evidence="2">Cytoplasm</location>
    </subcellularLocation>
</comment>
<dbReference type="SMART" id="SM00028">
    <property type="entry name" value="TPR"/>
    <property type="match status" value="6"/>
</dbReference>
<feature type="compositionally biased region" description="Low complexity" evidence="11">
    <location>
        <begin position="592"/>
        <end position="602"/>
    </location>
</feature>
<keyword evidence="8 10" id="KW-0802">TPR repeat</keyword>
<sequence>MDLEKRNLTQKKTLGDKAGEAKASGNLGNTLKVLNKFDDAIVCCQRHLDISEEIGDKVGKARALYNLGNVYHTKGKHSGRNGQQDPGEFPPEVRETLQKAADYYEQNLEIVQELADMASVGRACGNLGNTYYLLGDFKKAIHYHERRLAIAKEFGDRSAERRAYTNLGNAYIFLGEFENAAEHYHKTLQIAKQLLDKALEAQACYSLGNTYTLLRDYEKAIEFHLRHLEIAQQLADRVGEGRACWSLGNAYTALGNHEKALQFTSKHLHISKEIGDENGQISAQMNLADLRNLLGIVDSSKHLAKDNSKKSERNGLSNSTAEDDKNNGLKTFRTRRFSMENMELMKLTPDNKANAKQTSQSDAAGGDRSSGARPKTAKFQRAATVATENACDGNHLSIRTVARPKSAELISAISQEKPSEGGPDDDGFFDLLSRTQGRRIDDQRCSFRVPKKTGSTDSDTPSSSSSSHHMPSVPEVPRKSSPTPGEEFLDMIAGLQSSRMNDQRASLPQFPGLTSRAVIRPYLEKKKDDTVPDDKFFDMLMRCQGSRLEDQRSSLPTDIDRSAPTVPDEDFFSLIQKVQSSRLEEQRTPMPSAKASVTTTTSGKKKKK</sequence>
<dbReference type="GO" id="GO:0005886">
    <property type="term" value="C:plasma membrane"/>
    <property type="evidence" value="ECO:0007669"/>
    <property type="project" value="UniProtKB-SubCell"/>
</dbReference>
<dbReference type="SMART" id="SM00390">
    <property type="entry name" value="GoLoco"/>
    <property type="match status" value="4"/>
</dbReference>
<feature type="compositionally biased region" description="Basic and acidic residues" evidence="11">
    <location>
        <begin position="1"/>
        <end position="20"/>
    </location>
</feature>
<dbReference type="Proteomes" id="UP000515154">
    <property type="component" value="Linkage group LG28"/>
</dbReference>
<evidence type="ECO:0000313" key="12">
    <source>
        <dbReference type="Proteomes" id="UP000515154"/>
    </source>
</evidence>
<feature type="repeat" description="TPR" evidence="10">
    <location>
        <begin position="201"/>
        <end position="234"/>
    </location>
</feature>
<feature type="compositionally biased region" description="Low complexity" evidence="11">
    <location>
        <begin position="455"/>
        <end position="472"/>
    </location>
</feature>
<reference evidence="13" key="1">
    <citation type="submission" date="2025-08" db="UniProtKB">
        <authorList>
            <consortium name="RefSeq"/>
        </authorList>
    </citation>
    <scope>IDENTIFICATION</scope>
</reference>
<keyword evidence="4" id="KW-1003">Cell membrane</keyword>
<keyword evidence="5" id="KW-0963">Cytoplasm</keyword>
<dbReference type="InterPro" id="IPR003109">
    <property type="entry name" value="GoLoco_motif"/>
</dbReference>
<keyword evidence="7" id="KW-0677">Repeat</keyword>
<name>A0A6P7TSV4_9MOLL</name>
<dbReference type="PROSITE" id="PS50293">
    <property type="entry name" value="TPR_REGION"/>
    <property type="match status" value="1"/>
</dbReference>
<feature type="region of interest" description="Disordered" evidence="11">
    <location>
        <begin position="548"/>
        <end position="568"/>
    </location>
</feature>
<dbReference type="PANTHER" id="PTHR45954:SF1">
    <property type="entry name" value="LD33695P"/>
    <property type="match status" value="1"/>
</dbReference>
<feature type="repeat" description="TPR" evidence="10">
    <location>
        <begin position="161"/>
        <end position="194"/>
    </location>
</feature>
<feature type="region of interest" description="Disordered" evidence="11">
    <location>
        <begin position="347"/>
        <end position="381"/>
    </location>
</feature>
<keyword evidence="12" id="KW-1185">Reference proteome</keyword>
<keyword evidence="9" id="KW-0472">Membrane</keyword>
<evidence type="ECO:0000256" key="2">
    <source>
        <dbReference type="ARBA" id="ARBA00004496"/>
    </source>
</evidence>
<dbReference type="AlphaFoldDB" id="A0A6P7TSV4"/>
<protein>
    <submittedName>
        <fullName evidence="13">G-protein-signaling modulator 2</fullName>
    </submittedName>
</protein>
<evidence type="ECO:0000256" key="1">
    <source>
        <dbReference type="ARBA" id="ARBA00004236"/>
    </source>
</evidence>
<comment type="similarity">
    <text evidence="3">Belongs to the GPSM family.</text>
</comment>
<evidence type="ECO:0000256" key="8">
    <source>
        <dbReference type="ARBA" id="ARBA00022803"/>
    </source>
</evidence>
<dbReference type="InterPro" id="IPR011990">
    <property type="entry name" value="TPR-like_helical_dom_sf"/>
</dbReference>
<evidence type="ECO:0000313" key="13">
    <source>
        <dbReference type="RefSeq" id="XP_029652432.1"/>
    </source>
</evidence>
<feature type="compositionally biased region" description="Basic and acidic residues" evidence="11">
    <location>
        <begin position="303"/>
        <end position="313"/>
    </location>
</feature>
<evidence type="ECO:0000256" key="7">
    <source>
        <dbReference type="ARBA" id="ARBA00022737"/>
    </source>
</evidence>
<feature type="region of interest" description="Disordered" evidence="11">
    <location>
        <begin position="414"/>
        <end position="486"/>
    </location>
</feature>
<accession>A0A6P7TSV4</accession>
<dbReference type="GO" id="GO:0001965">
    <property type="term" value="F:G-protein alpha-subunit binding"/>
    <property type="evidence" value="ECO:0007669"/>
    <property type="project" value="TreeGrafter"/>
</dbReference>
<feature type="region of interest" description="Disordered" evidence="11">
    <location>
        <begin position="303"/>
        <end position="331"/>
    </location>
</feature>
<evidence type="ECO:0000256" key="9">
    <source>
        <dbReference type="ARBA" id="ARBA00023136"/>
    </source>
</evidence>
<evidence type="ECO:0000256" key="5">
    <source>
        <dbReference type="ARBA" id="ARBA00022490"/>
    </source>
</evidence>
<dbReference type="Gene3D" id="1.25.40.10">
    <property type="entry name" value="Tetratricopeptide repeat domain"/>
    <property type="match status" value="3"/>
</dbReference>
<dbReference type="PROSITE" id="PS50005">
    <property type="entry name" value="TPR"/>
    <property type="match status" value="2"/>
</dbReference>
<dbReference type="PANTHER" id="PTHR45954">
    <property type="entry name" value="LD33695P"/>
    <property type="match status" value="1"/>
</dbReference>
<dbReference type="FunFam" id="1.25.40.10:FF:000043">
    <property type="entry name" value="G-protein-signaling modulator 2 isoform X1"/>
    <property type="match status" value="1"/>
</dbReference>
<evidence type="ECO:0000256" key="11">
    <source>
        <dbReference type="SAM" id="MobiDB-lite"/>
    </source>
</evidence>
<feature type="region of interest" description="Disordered" evidence="11">
    <location>
        <begin position="1"/>
        <end position="22"/>
    </location>
</feature>
<dbReference type="InterPro" id="IPR052386">
    <property type="entry name" value="GPSM"/>
</dbReference>
<keyword evidence="6" id="KW-0597">Phosphoprotein</keyword>
<dbReference type="SUPFAM" id="SSF48452">
    <property type="entry name" value="TPR-like"/>
    <property type="match status" value="2"/>
</dbReference>
<evidence type="ECO:0000256" key="10">
    <source>
        <dbReference type="PROSITE-ProRule" id="PRU00339"/>
    </source>
</evidence>
<feature type="region of interest" description="Disordered" evidence="11">
    <location>
        <begin position="581"/>
        <end position="608"/>
    </location>
</feature>
<evidence type="ECO:0000256" key="3">
    <source>
        <dbReference type="ARBA" id="ARBA00006600"/>
    </source>
</evidence>
<dbReference type="PROSITE" id="PS50877">
    <property type="entry name" value="GOLOCO"/>
    <property type="match status" value="4"/>
</dbReference>
<dbReference type="KEGG" id="osn:115225656"/>
<dbReference type="GO" id="GO:0000132">
    <property type="term" value="P:establishment of mitotic spindle orientation"/>
    <property type="evidence" value="ECO:0007669"/>
    <property type="project" value="TreeGrafter"/>
</dbReference>
<organism evidence="12 13">
    <name type="scientific">Octopus sinensis</name>
    <name type="common">East Asian common octopus</name>
    <dbReference type="NCBI Taxonomy" id="2607531"/>
    <lineage>
        <taxon>Eukaryota</taxon>
        <taxon>Metazoa</taxon>
        <taxon>Spiralia</taxon>
        <taxon>Lophotrochozoa</taxon>
        <taxon>Mollusca</taxon>
        <taxon>Cephalopoda</taxon>
        <taxon>Coleoidea</taxon>
        <taxon>Octopodiformes</taxon>
        <taxon>Octopoda</taxon>
        <taxon>Incirrata</taxon>
        <taxon>Octopodidae</taxon>
        <taxon>Octopus</taxon>
    </lineage>
</organism>
<dbReference type="Pfam" id="PF13424">
    <property type="entry name" value="TPR_12"/>
    <property type="match status" value="3"/>
</dbReference>
<dbReference type="GO" id="GO:0005092">
    <property type="term" value="F:GDP-dissociation inhibitor activity"/>
    <property type="evidence" value="ECO:0007669"/>
    <property type="project" value="TreeGrafter"/>
</dbReference>
<dbReference type="Pfam" id="PF02188">
    <property type="entry name" value="GoLoco"/>
    <property type="match status" value="4"/>
</dbReference>
<evidence type="ECO:0000256" key="6">
    <source>
        <dbReference type="ARBA" id="ARBA00022553"/>
    </source>
</evidence>
<dbReference type="GO" id="GO:0005938">
    <property type="term" value="C:cell cortex"/>
    <property type="evidence" value="ECO:0007669"/>
    <property type="project" value="TreeGrafter"/>
</dbReference>
<dbReference type="Pfam" id="PF13181">
    <property type="entry name" value="TPR_8"/>
    <property type="match status" value="1"/>
</dbReference>